<dbReference type="GO" id="GO:0005783">
    <property type="term" value="C:endoplasmic reticulum"/>
    <property type="evidence" value="ECO:0007669"/>
    <property type="project" value="TreeGrafter"/>
</dbReference>
<accession>A0A1E3QVW2</accession>
<dbReference type="Proteomes" id="UP000094336">
    <property type="component" value="Unassembled WGS sequence"/>
</dbReference>
<dbReference type="PANTHER" id="PTHR43272">
    <property type="entry name" value="LONG-CHAIN-FATTY-ACID--COA LIGASE"/>
    <property type="match status" value="1"/>
</dbReference>
<dbReference type="Gene3D" id="3.40.50.12780">
    <property type="entry name" value="N-terminal domain of ligase-like"/>
    <property type="match status" value="1"/>
</dbReference>
<organism evidence="7 8">
    <name type="scientific">Babjeviella inositovora NRRL Y-12698</name>
    <dbReference type="NCBI Taxonomy" id="984486"/>
    <lineage>
        <taxon>Eukaryota</taxon>
        <taxon>Fungi</taxon>
        <taxon>Dikarya</taxon>
        <taxon>Ascomycota</taxon>
        <taxon>Saccharomycotina</taxon>
        <taxon>Pichiomycetes</taxon>
        <taxon>Serinales incertae sedis</taxon>
        <taxon>Babjeviella</taxon>
    </lineage>
</organism>
<evidence type="ECO:0000256" key="4">
    <source>
        <dbReference type="ARBA" id="ARBA00022840"/>
    </source>
</evidence>
<gene>
    <name evidence="7" type="ORF">BABINDRAFT_6441</name>
</gene>
<comment type="catalytic activity">
    <reaction evidence="5">
        <text>a long-chain fatty acid + ATP + CoA = a long-chain fatty acyl-CoA + AMP + diphosphate</text>
        <dbReference type="Rhea" id="RHEA:15421"/>
        <dbReference type="ChEBI" id="CHEBI:30616"/>
        <dbReference type="ChEBI" id="CHEBI:33019"/>
        <dbReference type="ChEBI" id="CHEBI:57287"/>
        <dbReference type="ChEBI" id="CHEBI:57560"/>
        <dbReference type="ChEBI" id="CHEBI:83139"/>
        <dbReference type="ChEBI" id="CHEBI:456215"/>
        <dbReference type="EC" id="6.2.1.3"/>
    </reaction>
</comment>
<dbReference type="SUPFAM" id="SSF56801">
    <property type="entry name" value="Acetyl-CoA synthetase-like"/>
    <property type="match status" value="1"/>
</dbReference>
<dbReference type="Pfam" id="PF00501">
    <property type="entry name" value="AMP-binding"/>
    <property type="match status" value="1"/>
</dbReference>
<proteinExistence type="inferred from homology"/>
<dbReference type="InterPro" id="IPR042099">
    <property type="entry name" value="ANL_N_sf"/>
</dbReference>
<dbReference type="EMBL" id="KV454427">
    <property type="protein sequence ID" value="ODQ81793.1"/>
    <property type="molecule type" value="Genomic_DNA"/>
</dbReference>
<evidence type="ECO:0000256" key="1">
    <source>
        <dbReference type="ARBA" id="ARBA00006432"/>
    </source>
</evidence>
<dbReference type="GO" id="GO:0035336">
    <property type="term" value="P:long-chain fatty-acyl-CoA metabolic process"/>
    <property type="evidence" value="ECO:0007669"/>
    <property type="project" value="TreeGrafter"/>
</dbReference>
<keyword evidence="3" id="KW-0547">Nucleotide-binding</keyword>
<dbReference type="STRING" id="984486.A0A1E3QVW2"/>
<protein>
    <recommendedName>
        <fullName evidence="6">AMP-dependent synthetase/ligase domain-containing protein</fullName>
    </recommendedName>
</protein>
<evidence type="ECO:0000256" key="3">
    <source>
        <dbReference type="ARBA" id="ARBA00022741"/>
    </source>
</evidence>
<keyword evidence="4" id="KW-0067">ATP-binding</keyword>
<name>A0A1E3QVW2_9ASCO</name>
<dbReference type="PROSITE" id="PS00455">
    <property type="entry name" value="AMP_BINDING"/>
    <property type="match status" value="1"/>
</dbReference>
<dbReference type="PANTHER" id="PTHR43272:SF83">
    <property type="entry name" value="ACYL-COA SYNTHETASE LONG-CHAIN, ISOFORM J"/>
    <property type="match status" value="1"/>
</dbReference>
<feature type="domain" description="AMP-dependent synthetase/ligase" evidence="6">
    <location>
        <begin position="85"/>
        <end position="518"/>
    </location>
</feature>
<dbReference type="InterPro" id="IPR000873">
    <property type="entry name" value="AMP-dep_synth/lig_dom"/>
</dbReference>
<dbReference type="OrthoDB" id="1700726at2759"/>
<dbReference type="GO" id="GO:0005886">
    <property type="term" value="C:plasma membrane"/>
    <property type="evidence" value="ECO:0007669"/>
    <property type="project" value="TreeGrafter"/>
</dbReference>
<keyword evidence="8" id="KW-1185">Reference proteome</keyword>
<dbReference type="GeneID" id="30150286"/>
<evidence type="ECO:0000256" key="5">
    <source>
        <dbReference type="ARBA" id="ARBA00036813"/>
    </source>
</evidence>
<dbReference type="RefSeq" id="XP_018987121.1">
    <property type="nucleotide sequence ID" value="XM_019132433.1"/>
</dbReference>
<dbReference type="AlphaFoldDB" id="A0A1E3QVW2"/>
<dbReference type="GO" id="GO:0004467">
    <property type="term" value="F:long-chain fatty acid-CoA ligase activity"/>
    <property type="evidence" value="ECO:0007669"/>
    <property type="project" value="UniProtKB-EC"/>
</dbReference>
<evidence type="ECO:0000259" key="6">
    <source>
        <dbReference type="Pfam" id="PF00501"/>
    </source>
</evidence>
<dbReference type="GO" id="GO:0005524">
    <property type="term" value="F:ATP binding"/>
    <property type="evidence" value="ECO:0007669"/>
    <property type="project" value="UniProtKB-KW"/>
</dbReference>
<evidence type="ECO:0000313" key="8">
    <source>
        <dbReference type="Proteomes" id="UP000094336"/>
    </source>
</evidence>
<keyword evidence="2" id="KW-0436">Ligase</keyword>
<comment type="similarity">
    <text evidence="1">Belongs to the ATP-dependent AMP-binding enzyme family.</text>
</comment>
<evidence type="ECO:0000256" key="2">
    <source>
        <dbReference type="ARBA" id="ARBA00022598"/>
    </source>
</evidence>
<evidence type="ECO:0000313" key="7">
    <source>
        <dbReference type="EMBL" id="ODQ81793.1"/>
    </source>
</evidence>
<reference evidence="8" key="1">
    <citation type="submission" date="2016-05" db="EMBL/GenBank/DDBJ databases">
        <title>Comparative genomics of biotechnologically important yeasts.</title>
        <authorList>
            <consortium name="DOE Joint Genome Institute"/>
            <person name="Riley R."/>
            <person name="Haridas S."/>
            <person name="Wolfe K.H."/>
            <person name="Lopes M.R."/>
            <person name="Hittinger C.T."/>
            <person name="Goker M."/>
            <person name="Salamov A."/>
            <person name="Wisecaver J."/>
            <person name="Long T.M."/>
            <person name="Aerts A.L."/>
            <person name="Barry K."/>
            <person name="Choi C."/>
            <person name="Clum A."/>
            <person name="Coughlan A.Y."/>
            <person name="Deshpande S."/>
            <person name="Douglass A.P."/>
            <person name="Hanson S.J."/>
            <person name="Klenk H.-P."/>
            <person name="Labutti K."/>
            <person name="Lapidus A."/>
            <person name="Lindquist E."/>
            <person name="Lipzen A."/>
            <person name="Meier-Kolthoff J.P."/>
            <person name="Ohm R.A."/>
            <person name="Otillar R.P."/>
            <person name="Pangilinan J."/>
            <person name="Peng Y."/>
            <person name="Rokas A."/>
            <person name="Rosa C.A."/>
            <person name="Scheuner C."/>
            <person name="Sibirny A.A."/>
            <person name="Slot J.C."/>
            <person name="Stielow J.B."/>
            <person name="Sun H."/>
            <person name="Kurtzman C.P."/>
            <person name="Blackwell M."/>
            <person name="Grigoriev I.V."/>
            <person name="Jeffries T.W."/>
        </authorList>
    </citation>
    <scope>NUCLEOTIDE SEQUENCE [LARGE SCALE GENOMIC DNA]</scope>
    <source>
        <strain evidence="8">NRRL Y-12698</strain>
    </source>
</reference>
<dbReference type="InterPro" id="IPR020845">
    <property type="entry name" value="AMP-binding_CS"/>
</dbReference>
<dbReference type="GO" id="GO:0005811">
    <property type="term" value="C:lipid droplet"/>
    <property type="evidence" value="ECO:0007669"/>
    <property type="project" value="TreeGrafter"/>
</dbReference>
<sequence>MVFQVTVPVGEAQPGETAPRRYYKYKDAPITLPPGYKSRTVFEFADEAMATHGNNNAIGYRDLIDVHVETKKITKIVDGEKVQVDKDWLYYELTPYKYITFNEFRSLYHNYGKGLIKLGLQPNQAERFHIYAGTSYKWMSSFLAAQTQGIPVVTAYDTLGEAGLIHSLEQTGSVGVFTDNALLGTLINPVKKCLAIRYIIHSEPILESDKRHGGKMYKDAADAVAKLKEVNPKLVIMSFDEVIQLGRDAGDSIPTNPPKPEDLACIMYTSGSTGAPKGVVLKHENIIAGIAGLSGIVDNKNVTCDDTVIAFLPLAHIFEMVFELVTFYWGAVLGYATVKTLTDASLRNCEGDMKVLKPTMMVGVAAVWESVKKGILAQVAKQPGYAQKVFWGAYKTKNAMTAKGIPGTGIIDNIIFKKVKLATGGRLRLTMNGGSPISADTQKFISTLICPMLLGYGLTETCANTTLVDPAHFVQGVAGAVTGSITVKLIDVAEAGYFAKNNQGEVLIRGKAVTEEYYKNPEETGKAFNSEGWFCTGDIGEWTANGYLKLVDRKKNLVKTLNGEYIALEKLESIYRSNTNVINICCYADANHSKPMGIVVPNEPAIRQLATDLKLYSDVTSVEMHELCANQKLSKAVTDSLLKTGKSQALVGIELLVGIVLVDEEWTPQNGFVTSAQKLQRKKILESVQTEVDALYARN</sequence>